<dbReference type="PRINTS" id="PR01607">
    <property type="entry name" value="APYRASEFAMLY"/>
</dbReference>
<dbReference type="EMBL" id="CP050253">
    <property type="protein sequence ID" value="QIQ22466.1"/>
    <property type="molecule type" value="Genomic_DNA"/>
</dbReference>
<dbReference type="Gene3D" id="3.90.780.10">
    <property type="entry name" value="5'-Nucleotidase, C-terminal domain"/>
    <property type="match status" value="1"/>
</dbReference>
<dbReference type="GO" id="GO:0030288">
    <property type="term" value="C:outer membrane-bounded periplasmic space"/>
    <property type="evidence" value="ECO:0007669"/>
    <property type="project" value="TreeGrafter"/>
</dbReference>
<organism evidence="8 9">
    <name type="scientific">Zophobihabitans entericus</name>
    <dbReference type="NCBI Taxonomy" id="1635327"/>
    <lineage>
        <taxon>Bacteria</taxon>
        <taxon>Pseudomonadati</taxon>
        <taxon>Pseudomonadota</taxon>
        <taxon>Gammaproteobacteria</taxon>
        <taxon>Orbales</taxon>
        <taxon>Orbaceae</taxon>
        <taxon>Zophobihabitans</taxon>
    </lineage>
</organism>
<evidence type="ECO:0000259" key="7">
    <source>
        <dbReference type="Pfam" id="PF02872"/>
    </source>
</evidence>
<comment type="similarity">
    <text evidence="1 5">Belongs to the 5'-nucleotidase family.</text>
</comment>
<evidence type="ECO:0000256" key="3">
    <source>
        <dbReference type="ARBA" id="ARBA00022729"/>
    </source>
</evidence>
<keyword evidence="3 5" id="KW-0732">Signal</keyword>
<reference evidence="8 9" key="1">
    <citation type="submission" date="2020-03" db="EMBL/GenBank/DDBJ databases">
        <title>Complete genome sequence of Orbus sp. IPMB12 (BCRC 80908).</title>
        <authorList>
            <person name="Lo W.-S."/>
            <person name="Chang T.-H."/>
            <person name="Kuo C.-H."/>
        </authorList>
    </citation>
    <scope>NUCLEOTIDE SEQUENCE [LARGE SCALE GENOMIC DNA]</scope>
    <source>
        <strain evidence="8 9">IPMB12</strain>
    </source>
</reference>
<evidence type="ECO:0000259" key="6">
    <source>
        <dbReference type="Pfam" id="PF00149"/>
    </source>
</evidence>
<dbReference type="InterPro" id="IPR006146">
    <property type="entry name" value="5'-Nucleotdase_CS"/>
</dbReference>
<dbReference type="InterPro" id="IPR029052">
    <property type="entry name" value="Metallo-depent_PP-like"/>
</dbReference>
<gene>
    <name evidence="8" type="ORF">IPMB12_09260</name>
</gene>
<dbReference type="GO" id="GO:0000166">
    <property type="term" value="F:nucleotide binding"/>
    <property type="evidence" value="ECO:0007669"/>
    <property type="project" value="UniProtKB-KW"/>
</dbReference>
<keyword evidence="9" id="KW-1185">Reference proteome</keyword>
<dbReference type="PROSITE" id="PS00785">
    <property type="entry name" value="5_NUCLEOTIDASE_1"/>
    <property type="match status" value="1"/>
</dbReference>
<evidence type="ECO:0000256" key="4">
    <source>
        <dbReference type="ARBA" id="ARBA00022741"/>
    </source>
</evidence>
<dbReference type="PANTHER" id="PTHR11575:SF46">
    <property type="entry name" value="PROTEIN USHA"/>
    <property type="match status" value="1"/>
</dbReference>
<dbReference type="PROSITE" id="PS00786">
    <property type="entry name" value="5_NUCLEOTIDASE_2"/>
    <property type="match status" value="1"/>
</dbReference>
<feature type="domain" description="Calcineurin-like phosphoesterase" evidence="6">
    <location>
        <begin position="34"/>
        <end position="252"/>
    </location>
</feature>
<proteinExistence type="inferred from homology"/>
<feature type="chain" id="PRO_5026378578" evidence="5">
    <location>
        <begin position="25"/>
        <end position="552"/>
    </location>
</feature>
<evidence type="ECO:0000313" key="8">
    <source>
        <dbReference type="EMBL" id="QIQ22466.1"/>
    </source>
</evidence>
<name>A0A6G9IDZ9_9GAMM</name>
<dbReference type="GO" id="GO:0008253">
    <property type="term" value="F:5'-nucleotidase activity"/>
    <property type="evidence" value="ECO:0007669"/>
    <property type="project" value="TreeGrafter"/>
</dbReference>
<keyword evidence="4 5" id="KW-0547">Nucleotide-binding</keyword>
<dbReference type="PANTHER" id="PTHR11575">
    <property type="entry name" value="5'-NUCLEOTIDASE-RELATED"/>
    <property type="match status" value="1"/>
</dbReference>
<dbReference type="SUPFAM" id="SSF55816">
    <property type="entry name" value="5'-nucleotidase (syn. UDP-sugar hydrolase), C-terminal domain"/>
    <property type="match status" value="1"/>
</dbReference>
<accession>A0A6G9IDZ9</accession>
<dbReference type="Pfam" id="PF02872">
    <property type="entry name" value="5_nucleotid_C"/>
    <property type="match status" value="1"/>
</dbReference>
<dbReference type="InterPro" id="IPR004843">
    <property type="entry name" value="Calcineurin-like_PHP"/>
</dbReference>
<dbReference type="RefSeq" id="WP_166917762.1">
    <property type="nucleotide sequence ID" value="NZ_CP050253.1"/>
</dbReference>
<dbReference type="InterPro" id="IPR008334">
    <property type="entry name" value="5'-Nucleotdase_C"/>
</dbReference>
<dbReference type="SUPFAM" id="SSF56300">
    <property type="entry name" value="Metallo-dependent phosphatases"/>
    <property type="match status" value="1"/>
</dbReference>
<dbReference type="Pfam" id="PF00149">
    <property type="entry name" value="Metallophos"/>
    <property type="match status" value="1"/>
</dbReference>
<feature type="signal peptide" evidence="5">
    <location>
        <begin position="1"/>
        <end position="24"/>
    </location>
</feature>
<dbReference type="AlphaFoldDB" id="A0A6G9IDZ9"/>
<dbReference type="Proteomes" id="UP000501168">
    <property type="component" value="Chromosome"/>
</dbReference>
<protein>
    <submittedName>
        <fullName evidence="8">Bifunctional UDP-sugar hydrolase/5'-nucleotidase</fullName>
    </submittedName>
</protein>
<keyword evidence="5 8" id="KW-0378">Hydrolase</keyword>
<feature type="domain" description="5'-Nucleotidase C-terminal" evidence="7">
    <location>
        <begin position="363"/>
        <end position="509"/>
    </location>
</feature>
<dbReference type="InterPro" id="IPR036907">
    <property type="entry name" value="5'-Nucleotdase_C_sf"/>
</dbReference>
<evidence type="ECO:0000256" key="5">
    <source>
        <dbReference type="RuleBase" id="RU362119"/>
    </source>
</evidence>
<dbReference type="InterPro" id="IPR006179">
    <property type="entry name" value="5_nucleotidase/apyrase"/>
</dbReference>
<evidence type="ECO:0000256" key="2">
    <source>
        <dbReference type="ARBA" id="ARBA00022723"/>
    </source>
</evidence>
<dbReference type="GO" id="GO:0008768">
    <property type="term" value="F:UDP-sugar diphosphatase activity"/>
    <property type="evidence" value="ECO:0007669"/>
    <property type="project" value="TreeGrafter"/>
</dbReference>
<dbReference type="NCBIfam" id="NF007109">
    <property type="entry name" value="PRK09558.1"/>
    <property type="match status" value="1"/>
</dbReference>
<evidence type="ECO:0000313" key="9">
    <source>
        <dbReference type="Proteomes" id="UP000501168"/>
    </source>
</evidence>
<dbReference type="CDD" id="cd07405">
    <property type="entry name" value="MPP_UshA_N"/>
    <property type="match status" value="1"/>
</dbReference>
<dbReference type="InParanoid" id="A0A6G9IDZ9"/>
<dbReference type="Gene3D" id="3.60.21.10">
    <property type="match status" value="1"/>
</dbReference>
<sequence>MKNKLKYSSVLLAALIALPTSVFAWEKDTDYNITILHTNDHHGHFWKNEFGEYGLAARKTLIDNIRQEVEKNGGSVLLLDGGDVNSGVPESDLQNAKPDFVGMDLAGYDAMAIGNHEFDKPLSVLLEQEKWVSFPLLSANIYQKSTGQRLFKPYTIFDKQGIKIAIIGLTTDDTPRIGNPKFFDDIAFTDPKIEAQATIYELKNNYQPDIIIGLTHMGHYDDGNSGSNAPGDVTLARYLEPGSMNMIIGGHSQDPVCMAEENKKQINYVPGTPCAPDRQNGTWIVQAHEWGKYLGRADFTFRNGEFTLTNYQLIPVNLKSNRTPDSADDTNDFYTQKITPNSDMLTLLTPYQEKAEEMLSEKVATVDGRLEGNRNEVRFRQTNLGRLVLTSLIDKADADLGVMSGGLIRDSIQAGDITYRDVLRIQPFGYTLAYVDIKGDKLFDYLTVAAHRKQNSGGFAQFANVGFTAHRSNETISNVTIKGEPLDLNRTYRLATISLNGGGGDGYYVVSNMDTYVDTEIVDAEIFKEYVQKHSPIRLNDYVVTGEVIYED</sequence>
<evidence type="ECO:0000256" key="1">
    <source>
        <dbReference type="ARBA" id="ARBA00006654"/>
    </source>
</evidence>
<dbReference type="GO" id="GO:0009166">
    <property type="term" value="P:nucleotide catabolic process"/>
    <property type="evidence" value="ECO:0007669"/>
    <property type="project" value="InterPro"/>
</dbReference>
<dbReference type="GO" id="GO:0046872">
    <property type="term" value="F:metal ion binding"/>
    <property type="evidence" value="ECO:0007669"/>
    <property type="project" value="UniProtKB-KW"/>
</dbReference>
<keyword evidence="2" id="KW-0479">Metal-binding</keyword>
<dbReference type="KEGG" id="orb:IPMB12_09260"/>